<organism evidence="2 3">
    <name type="scientific">Tigriopus californicus</name>
    <name type="common">Marine copepod</name>
    <dbReference type="NCBI Taxonomy" id="6832"/>
    <lineage>
        <taxon>Eukaryota</taxon>
        <taxon>Metazoa</taxon>
        <taxon>Ecdysozoa</taxon>
        <taxon>Arthropoda</taxon>
        <taxon>Crustacea</taxon>
        <taxon>Multicrustacea</taxon>
        <taxon>Hexanauplia</taxon>
        <taxon>Copepoda</taxon>
        <taxon>Harpacticoida</taxon>
        <taxon>Harpacticidae</taxon>
        <taxon>Tigriopus</taxon>
    </lineage>
</organism>
<keyword evidence="1" id="KW-1133">Transmembrane helix</keyword>
<proteinExistence type="predicted"/>
<accession>A0A553NPY4</accession>
<dbReference type="EMBL" id="VCGU01000011">
    <property type="protein sequence ID" value="TRY67469.1"/>
    <property type="molecule type" value="Genomic_DNA"/>
</dbReference>
<evidence type="ECO:0000313" key="3">
    <source>
        <dbReference type="Proteomes" id="UP000318571"/>
    </source>
</evidence>
<feature type="non-terminal residue" evidence="2">
    <location>
        <position position="1"/>
    </location>
</feature>
<evidence type="ECO:0000256" key="1">
    <source>
        <dbReference type="SAM" id="Phobius"/>
    </source>
</evidence>
<keyword evidence="1" id="KW-0812">Transmembrane</keyword>
<sequence length="211" mass="22999">LQTSTDEARFAITKTTKLSNVRSFTYGITTILASFFLIEFALDGVDRTSLTVGQQLNVAGNLGFAYGYGGPYILDGQLTNGDPGCGVDELRATLGPIQNMLNKYNSLYEADGSVSATILLEGMEDPIIARTMVKELVDTTRTSVFCLISQSGDEANKLSSLLGRLETALNTRMDLVTSVINILDEENEHATLLGYDTNIWPHSLDSRSTLW</sequence>
<dbReference type="AlphaFoldDB" id="A0A553NPY4"/>
<keyword evidence="1" id="KW-0472">Membrane</keyword>
<name>A0A553NPY4_TIGCA</name>
<comment type="caution">
    <text evidence="2">The sequence shown here is derived from an EMBL/GenBank/DDBJ whole genome shotgun (WGS) entry which is preliminary data.</text>
</comment>
<reference evidence="2 3" key="1">
    <citation type="journal article" date="2018" name="Nat. Ecol. Evol.">
        <title>Genomic signatures of mitonuclear coevolution across populations of Tigriopus californicus.</title>
        <authorList>
            <person name="Barreto F.S."/>
            <person name="Watson E.T."/>
            <person name="Lima T.G."/>
            <person name="Willett C.S."/>
            <person name="Edmands S."/>
            <person name="Li W."/>
            <person name="Burton R.S."/>
        </authorList>
    </citation>
    <scope>NUCLEOTIDE SEQUENCE [LARGE SCALE GENOMIC DNA]</scope>
    <source>
        <strain evidence="2 3">San Diego</strain>
    </source>
</reference>
<protein>
    <submittedName>
        <fullName evidence="2">Uncharacterized protein</fullName>
    </submittedName>
</protein>
<feature type="transmembrane region" description="Helical" evidence="1">
    <location>
        <begin position="24"/>
        <end position="42"/>
    </location>
</feature>
<gene>
    <name evidence="2" type="ORF">TCAL_13576</name>
</gene>
<evidence type="ECO:0000313" key="2">
    <source>
        <dbReference type="EMBL" id="TRY67469.1"/>
    </source>
</evidence>
<dbReference type="Proteomes" id="UP000318571">
    <property type="component" value="Chromosome 4"/>
</dbReference>
<keyword evidence="3" id="KW-1185">Reference proteome</keyword>